<feature type="region of interest" description="Disordered" evidence="1">
    <location>
        <begin position="329"/>
        <end position="373"/>
    </location>
</feature>
<dbReference type="AlphaFoldDB" id="A0A6V7UE48"/>
<feature type="compositionally biased region" description="Low complexity" evidence="1">
    <location>
        <begin position="522"/>
        <end position="532"/>
    </location>
</feature>
<dbReference type="EMBL" id="CAJEWN010000058">
    <property type="protein sequence ID" value="CAD2155329.1"/>
    <property type="molecule type" value="Genomic_DNA"/>
</dbReference>
<dbReference type="Pfam" id="PF13415">
    <property type="entry name" value="Beta-prop_FBX42"/>
    <property type="match status" value="1"/>
</dbReference>
<protein>
    <recommendedName>
        <fullName evidence="2">F-box domain-containing protein</fullName>
    </recommendedName>
</protein>
<evidence type="ECO:0000313" key="4">
    <source>
        <dbReference type="Proteomes" id="UP000580250"/>
    </source>
</evidence>
<evidence type="ECO:0000256" key="1">
    <source>
        <dbReference type="SAM" id="MobiDB-lite"/>
    </source>
</evidence>
<feature type="compositionally biased region" description="Polar residues" evidence="1">
    <location>
        <begin position="422"/>
        <end position="451"/>
    </location>
</feature>
<organism evidence="3 4">
    <name type="scientific">Meloidogyne enterolobii</name>
    <name type="common">Root-knot nematode worm</name>
    <name type="synonym">Meloidogyne mayaguensis</name>
    <dbReference type="NCBI Taxonomy" id="390850"/>
    <lineage>
        <taxon>Eukaryota</taxon>
        <taxon>Metazoa</taxon>
        <taxon>Ecdysozoa</taxon>
        <taxon>Nematoda</taxon>
        <taxon>Chromadorea</taxon>
        <taxon>Rhabditida</taxon>
        <taxon>Tylenchina</taxon>
        <taxon>Tylenchomorpha</taxon>
        <taxon>Tylenchoidea</taxon>
        <taxon>Meloidogynidae</taxon>
        <taxon>Meloidogyninae</taxon>
        <taxon>Meloidogyne</taxon>
    </lineage>
</organism>
<evidence type="ECO:0000259" key="2">
    <source>
        <dbReference type="PROSITE" id="PS50181"/>
    </source>
</evidence>
<feature type="region of interest" description="Disordered" evidence="1">
    <location>
        <begin position="385"/>
        <end position="451"/>
    </location>
</feature>
<feature type="domain" description="F-box" evidence="2">
    <location>
        <begin position="15"/>
        <end position="63"/>
    </location>
</feature>
<dbReference type="InterPro" id="IPR015915">
    <property type="entry name" value="Kelch-typ_b-propeller"/>
</dbReference>
<dbReference type="Pfam" id="PF12937">
    <property type="entry name" value="F-box-like"/>
    <property type="match status" value="1"/>
</dbReference>
<sequence>MEKCIDKSTTDDDWRRTIEFLPDNCLEHIFTHVNLYEDFNSVLLVSKRWNRLALDTLRRMKRLFRECIDFSWRFIESDSLLSERCSHSVCYHPNEYVIYMFGGCNNTYTAFNDLWLFDLNTHEWERVLITRHPMPSPKALATMVLYNDNLLLFGGFSKSSMNPIHQTSTFFNELHLYDSKKNCWEEIVSENTAPHLAGHTASIVGNFMLVFGGSMGSSYNNNVYVLDLLRRIWNMPSIPGPCPPPRYGQSQILLDNNHLIIIGGCGGPNMNFSDVWLLDFDLYGDSEWKWTQLKVENQELTPPYMWCHRACKVGTNAVVVSRPIKSTCAMRGSEPEKSGIHRRRTSSQSTTSSAGGGSGRLTSPDSPSDKRAVAAAFCASSAEQLHQQVQRKRGNSQRDKKPILLTSRSLDDQEHRQANGIPPSSSFADLQDNANPQTSNAHNPRYLNTPSARGYNELQRACSIPTIIVGEIPKLIVTSTTEPSTCSQRIPTPNQRSVKSDICLNKSSSHPKKMEIDENEKNNSALDSSDNSSKQEISEHEMAVRNYYISLVKDEHNRLCIVEPSENLGNMTSRLEEFLSNCIPYLTKQERLDIVEEFLANNDESKKEESSSNQSKGSIRDLQNRSRALSGDNPSPSSKNANSSAHCSTSFGPFYGRQMCVYVLRLQNILTEQKARWEQLPIEVDAPEDRLLHSLISGRGELILFGGMNSDGIGMDCLNVGMERYTMSAETYILRPRYNEM</sequence>
<gene>
    <name evidence="3" type="ORF">MENT_LOCUS11839</name>
</gene>
<dbReference type="OrthoDB" id="9973021at2759"/>
<dbReference type="GO" id="GO:0019005">
    <property type="term" value="C:SCF ubiquitin ligase complex"/>
    <property type="evidence" value="ECO:0007669"/>
    <property type="project" value="TreeGrafter"/>
</dbReference>
<feature type="region of interest" description="Disordered" evidence="1">
    <location>
        <begin position="602"/>
        <end position="645"/>
    </location>
</feature>
<evidence type="ECO:0000313" key="3">
    <source>
        <dbReference type="EMBL" id="CAD2155329.1"/>
    </source>
</evidence>
<comment type="caution">
    <text evidence="3">The sequence shown here is derived from an EMBL/GenBank/DDBJ whole genome shotgun (WGS) entry which is preliminary data.</text>
</comment>
<dbReference type="SUPFAM" id="SSF117281">
    <property type="entry name" value="Kelch motif"/>
    <property type="match status" value="1"/>
</dbReference>
<feature type="region of interest" description="Disordered" evidence="1">
    <location>
        <begin position="503"/>
        <end position="538"/>
    </location>
</feature>
<accession>A0A6V7UE48</accession>
<dbReference type="PANTHER" id="PTHR46432">
    <property type="entry name" value="F-BOX ONLY PROTEIN 42"/>
    <property type="match status" value="1"/>
</dbReference>
<name>A0A6V7UE48_MELEN</name>
<feature type="compositionally biased region" description="Basic and acidic residues" evidence="1">
    <location>
        <begin position="512"/>
        <end position="521"/>
    </location>
</feature>
<dbReference type="InterPro" id="IPR001810">
    <property type="entry name" value="F-box_dom"/>
</dbReference>
<dbReference type="GO" id="GO:1990756">
    <property type="term" value="F:ubiquitin-like ligase-substrate adaptor activity"/>
    <property type="evidence" value="ECO:0007669"/>
    <property type="project" value="TreeGrafter"/>
</dbReference>
<dbReference type="PANTHER" id="PTHR46432:SF1">
    <property type="entry name" value="F-BOX ONLY PROTEIN 42"/>
    <property type="match status" value="1"/>
</dbReference>
<dbReference type="Gene3D" id="2.120.10.80">
    <property type="entry name" value="Kelch-type beta propeller"/>
    <property type="match status" value="2"/>
</dbReference>
<dbReference type="Gene3D" id="1.20.1280.50">
    <property type="match status" value="1"/>
</dbReference>
<dbReference type="SMART" id="SM00256">
    <property type="entry name" value="FBOX"/>
    <property type="match status" value="1"/>
</dbReference>
<feature type="compositionally biased region" description="Low complexity" evidence="1">
    <location>
        <begin position="633"/>
        <end position="645"/>
    </location>
</feature>
<dbReference type="InterPro" id="IPR052821">
    <property type="entry name" value="F-box_only_SRC"/>
</dbReference>
<proteinExistence type="predicted"/>
<reference evidence="3 4" key="1">
    <citation type="submission" date="2020-08" db="EMBL/GenBank/DDBJ databases">
        <authorList>
            <person name="Koutsovoulos G."/>
            <person name="Danchin GJ E."/>
        </authorList>
    </citation>
    <scope>NUCLEOTIDE SEQUENCE [LARGE SCALE GENOMIC DNA]</scope>
</reference>
<dbReference type="PROSITE" id="PS50181">
    <property type="entry name" value="FBOX"/>
    <property type="match status" value="1"/>
</dbReference>
<dbReference type="Proteomes" id="UP000580250">
    <property type="component" value="Unassembled WGS sequence"/>
</dbReference>
<dbReference type="InterPro" id="IPR036047">
    <property type="entry name" value="F-box-like_dom_sf"/>
</dbReference>
<dbReference type="SUPFAM" id="SSF81383">
    <property type="entry name" value="F-box domain"/>
    <property type="match status" value="1"/>
</dbReference>